<dbReference type="PANTHER" id="PTHR42734">
    <property type="entry name" value="METAL TRANSPORT SYSTEM ATP-BINDING PROTEIN TM_0124-RELATED"/>
    <property type="match status" value="1"/>
</dbReference>
<comment type="caution">
    <text evidence="6">The sequence shown here is derived from an EMBL/GenBank/DDBJ whole genome shotgun (WGS) entry which is preliminary data.</text>
</comment>
<evidence type="ECO:0000313" key="7">
    <source>
        <dbReference type="Proteomes" id="UP000274139"/>
    </source>
</evidence>
<organism evidence="6 7">
    <name type="scientific">Aquitalea palustris</name>
    <dbReference type="NCBI Taxonomy" id="2480983"/>
    <lineage>
        <taxon>Bacteria</taxon>
        <taxon>Pseudomonadati</taxon>
        <taxon>Pseudomonadota</taxon>
        <taxon>Betaproteobacteria</taxon>
        <taxon>Neisseriales</taxon>
        <taxon>Chromobacteriaceae</taxon>
        <taxon>Aquitalea</taxon>
    </lineage>
</organism>
<dbReference type="GO" id="GO:0016887">
    <property type="term" value="F:ATP hydrolysis activity"/>
    <property type="evidence" value="ECO:0007669"/>
    <property type="project" value="InterPro"/>
</dbReference>
<evidence type="ECO:0000256" key="2">
    <source>
        <dbReference type="ARBA" id="ARBA00022475"/>
    </source>
</evidence>
<dbReference type="InterPro" id="IPR003593">
    <property type="entry name" value="AAA+_ATPase"/>
</dbReference>
<dbReference type="InterPro" id="IPR027417">
    <property type="entry name" value="P-loop_NTPase"/>
</dbReference>
<dbReference type="OrthoDB" id="5296765at2"/>
<dbReference type="Pfam" id="PF00005">
    <property type="entry name" value="ABC_tran"/>
    <property type="match status" value="1"/>
</dbReference>
<dbReference type="SMART" id="SM00382">
    <property type="entry name" value="AAA"/>
    <property type="match status" value="1"/>
</dbReference>
<keyword evidence="2" id="KW-1003">Cell membrane</keyword>
<dbReference type="PROSITE" id="PS50893">
    <property type="entry name" value="ABC_TRANSPORTER_2"/>
    <property type="match status" value="1"/>
</dbReference>
<dbReference type="InterPro" id="IPR003439">
    <property type="entry name" value="ABC_transporter-like_ATP-bd"/>
</dbReference>
<dbReference type="Proteomes" id="UP000274139">
    <property type="component" value="Unassembled WGS sequence"/>
</dbReference>
<dbReference type="InterPro" id="IPR050153">
    <property type="entry name" value="Metal_Ion_Import_ABC"/>
</dbReference>
<dbReference type="EMBL" id="RFAR01000086">
    <property type="protein sequence ID" value="RMC93231.1"/>
    <property type="molecule type" value="Genomic_DNA"/>
</dbReference>
<dbReference type="SUPFAM" id="SSF52540">
    <property type="entry name" value="P-loop containing nucleoside triphosphate hydrolases"/>
    <property type="match status" value="1"/>
</dbReference>
<evidence type="ECO:0000256" key="3">
    <source>
        <dbReference type="ARBA" id="ARBA00022741"/>
    </source>
</evidence>
<evidence type="ECO:0000256" key="1">
    <source>
        <dbReference type="ARBA" id="ARBA00022448"/>
    </source>
</evidence>
<keyword evidence="2" id="KW-0472">Membrane</keyword>
<proteinExistence type="predicted"/>
<gene>
    <name evidence="6" type="ORF">EAY64_17420</name>
</gene>
<name>A0A454JEC5_9NEIS</name>
<accession>A0A454JEC5</accession>
<evidence type="ECO:0000259" key="5">
    <source>
        <dbReference type="PROSITE" id="PS50893"/>
    </source>
</evidence>
<sequence>MSALSLQQVTVSFAGRAVLSDVTLEIGQGLFIGMLGPNGAGKTTLMRTVLGLIRPAGGRIRVLGEPASSGNAAVGYIPQLRSLAGNMRLRGWDFVASACNGHRWGLPILSRAGRQEVHWALDMVGATELARRPLMETSGGERQRLLLAQALLGRPRLLLLDEPLISLDPHHQHGVVTLVKQVQQELGITVIFSAHELNPLLGAIDQVLYLGRGQAALGKVDEVITKPVLSRLYGSNIDVIRMKNRIFVMAGDVEVEKEEHCHHA</sequence>
<feature type="domain" description="ABC transporter" evidence="5">
    <location>
        <begin position="4"/>
        <end position="237"/>
    </location>
</feature>
<evidence type="ECO:0000313" key="6">
    <source>
        <dbReference type="EMBL" id="RMC93231.1"/>
    </source>
</evidence>
<protein>
    <submittedName>
        <fullName evidence="6">ATP-binding cassette domain-containing protein</fullName>
    </submittedName>
</protein>
<dbReference type="Gene3D" id="3.40.50.300">
    <property type="entry name" value="P-loop containing nucleotide triphosphate hydrolases"/>
    <property type="match status" value="1"/>
</dbReference>
<keyword evidence="4 6" id="KW-0067">ATP-binding</keyword>
<keyword evidence="3" id="KW-0547">Nucleotide-binding</keyword>
<keyword evidence="1" id="KW-0813">Transport</keyword>
<dbReference type="GO" id="GO:0005524">
    <property type="term" value="F:ATP binding"/>
    <property type="evidence" value="ECO:0007669"/>
    <property type="project" value="UniProtKB-KW"/>
</dbReference>
<keyword evidence="7" id="KW-1185">Reference proteome</keyword>
<reference evidence="6 7" key="1">
    <citation type="submission" date="2018-10" db="EMBL/GenBank/DDBJ databases">
        <title>Draft genome sequence of Aquitalea MWU14-2217 isolated from a wild cranberry bog in Provincetown, Massachusetts.</title>
        <authorList>
            <person name="Ebadzadsahrai G."/>
            <person name="Soby S."/>
        </authorList>
    </citation>
    <scope>NUCLEOTIDE SEQUENCE [LARGE SCALE GENOMIC DNA]</scope>
    <source>
        <strain evidence="6 7">MWU14-2217</strain>
    </source>
</reference>
<dbReference type="AlphaFoldDB" id="A0A454JEC5"/>
<evidence type="ECO:0000256" key="4">
    <source>
        <dbReference type="ARBA" id="ARBA00022840"/>
    </source>
</evidence>